<reference evidence="1 2" key="1">
    <citation type="journal article" date="2016" name="Nat. Commun.">
        <title>Thousands of microbial genomes shed light on interconnected biogeochemical processes in an aquifer system.</title>
        <authorList>
            <person name="Anantharaman K."/>
            <person name="Brown C.T."/>
            <person name="Hug L.A."/>
            <person name="Sharon I."/>
            <person name="Castelle C.J."/>
            <person name="Probst A.J."/>
            <person name="Thomas B.C."/>
            <person name="Singh A."/>
            <person name="Wilkins M.J."/>
            <person name="Karaoz U."/>
            <person name="Brodie E.L."/>
            <person name="Williams K.H."/>
            <person name="Hubbard S.S."/>
            <person name="Banfield J.F."/>
        </authorList>
    </citation>
    <scope>NUCLEOTIDE SEQUENCE [LARGE SCALE GENOMIC DNA]</scope>
</reference>
<dbReference type="GO" id="GO:0045892">
    <property type="term" value="P:negative regulation of DNA-templated transcription"/>
    <property type="evidence" value="ECO:0007669"/>
    <property type="project" value="UniProtKB-ARBA"/>
</dbReference>
<dbReference type="EMBL" id="MHIH01000018">
    <property type="protein sequence ID" value="OGY47780.1"/>
    <property type="molecule type" value="Genomic_DNA"/>
</dbReference>
<dbReference type="InterPro" id="IPR003735">
    <property type="entry name" value="Metal_Tscrpt_repr"/>
</dbReference>
<protein>
    <submittedName>
        <fullName evidence="1">Uncharacterized protein</fullName>
    </submittedName>
</protein>
<proteinExistence type="predicted"/>
<gene>
    <name evidence="1" type="ORF">A3J62_01055</name>
</gene>
<comment type="caution">
    <text evidence="1">The sequence shown here is derived from an EMBL/GenBank/DDBJ whole genome shotgun (WGS) entry which is preliminary data.</text>
</comment>
<dbReference type="Gene3D" id="1.20.58.1000">
    <property type="entry name" value="Metal-sensitive repressor, helix protomer"/>
    <property type="match status" value="1"/>
</dbReference>
<dbReference type="AlphaFoldDB" id="A0A1G1Y7R5"/>
<evidence type="ECO:0000313" key="1">
    <source>
        <dbReference type="EMBL" id="OGY47780.1"/>
    </source>
</evidence>
<evidence type="ECO:0000313" key="2">
    <source>
        <dbReference type="Proteomes" id="UP000178747"/>
    </source>
</evidence>
<dbReference type="Proteomes" id="UP000178747">
    <property type="component" value="Unassembled WGS sequence"/>
</dbReference>
<dbReference type="GO" id="GO:0046872">
    <property type="term" value="F:metal ion binding"/>
    <property type="evidence" value="ECO:0007669"/>
    <property type="project" value="InterPro"/>
</dbReference>
<organism evidence="1 2">
    <name type="scientific">Candidatus Buchananbacteria bacterium RIFCSPHIGHO2_02_FULL_38_8</name>
    <dbReference type="NCBI Taxonomy" id="1797538"/>
    <lineage>
        <taxon>Bacteria</taxon>
        <taxon>Candidatus Buchananiibacteriota</taxon>
    </lineage>
</organism>
<dbReference type="Pfam" id="PF02583">
    <property type="entry name" value="Trns_repr_metal"/>
    <property type="match status" value="1"/>
</dbReference>
<accession>A0A1G1Y7R5</accession>
<dbReference type="GO" id="GO:0003677">
    <property type="term" value="F:DNA binding"/>
    <property type="evidence" value="ECO:0007669"/>
    <property type="project" value="InterPro"/>
</dbReference>
<sequence>MKKKLQQPEISQIRRIAGQIQGVEKLINQQTKTDQILQQIEAIRGSLKSLEKTLLKPKVKNLKDSELEKTLSYLLKIS</sequence>
<dbReference type="InterPro" id="IPR038390">
    <property type="entry name" value="Metal_Tscrpt_repr_sf"/>
</dbReference>
<name>A0A1G1Y7R5_9BACT</name>